<dbReference type="Gramene" id="ERN01199">
    <property type="protein sequence ID" value="ERN01199"/>
    <property type="gene ID" value="AMTR_s00002p00235800"/>
</dbReference>
<dbReference type="HOGENOM" id="CLU_1808800_0_0_1"/>
<gene>
    <name evidence="2" type="ORF">AMTR_s00002p00235800</name>
</gene>
<evidence type="ECO:0000313" key="2">
    <source>
        <dbReference type="EMBL" id="ERN01199.1"/>
    </source>
</evidence>
<keyword evidence="3" id="KW-1185">Reference proteome</keyword>
<proteinExistence type="predicted"/>
<evidence type="ECO:0000256" key="1">
    <source>
        <dbReference type="SAM" id="MobiDB-lite"/>
    </source>
</evidence>
<dbReference type="Proteomes" id="UP000017836">
    <property type="component" value="Unassembled WGS sequence"/>
</dbReference>
<dbReference type="EMBL" id="KI394767">
    <property type="protein sequence ID" value="ERN01199.1"/>
    <property type="molecule type" value="Genomic_DNA"/>
</dbReference>
<organism evidence="2 3">
    <name type="scientific">Amborella trichopoda</name>
    <dbReference type="NCBI Taxonomy" id="13333"/>
    <lineage>
        <taxon>Eukaryota</taxon>
        <taxon>Viridiplantae</taxon>
        <taxon>Streptophyta</taxon>
        <taxon>Embryophyta</taxon>
        <taxon>Tracheophyta</taxon>
        <taxon>Spermatophyta</taxon>
        <taxon>Magnoliopsida</taxon>
        <taxon>Amborellales</taxon>
        <taxon>Amborellaceae</taxon>
        <taxon>Amborella</taxon>
    </lineage>
</organism>
<reference evidence="3" key="1">
    <citation type="journal article" date="2013" name="Science">
        <title>The Amborella genome and the evolution of flowering plants.</title>
        <authorList>
            <consortium name="Amborella Genome Project"/>
        </authorList>
    </citation>
    <scope>NUCLEOTIDE SEQUENCE [LARGE SCALE GENOMIC DNA]</scope>
</reference>
<accession>W1P0Q9</accession>
<feature type="region of interest" description="Disordered" evidence="1">
    <location>
        <begin position="1"/>
        <end position="26"/>
    </location>
</feature>
<evidence type="ECO:0000313" key="3">
    <source>
        <dbReference type="Proteomes" id="UP000017836"/>
    </source>
</evidence>
<name>W1P0Q9_AMBTC</name>
<protein>
    <submittedName>
        <fullName evidence="2">Uncharacterized protein</fullName>
    </submittedName>
</protein>
<sequence length="143" mass="15447">MGKKNQNGEIDDENHGFPQKSKSEQRSACSSIDQNFKSVLLFGSSKTGKTTFLKQIISIDASSSLEVDFNLLVSVGFTVIEVSESFLDEEKKSTIAIALSCLSAAACSISWTDVSGASRRHALFLGRIGGEWSEHRSTGLTLP</sequence>
<dbReference type="AlphaFoldDB" id="W1P0Q9"/>